<dbReference type="InterPro" id="IPR036271">
    <property type="entry name" value="Tet_transcr_reg_TetR-rel_C_sf"/>
</dbReference>
<dbReference type="KEGG" id="git:C6V83_10100"/>
<keyword evidence="1" id="KW-0805">Transcription regulation</keyword>
<dbReference type="InterPro" id="IPR001647">
    <property type="entry name" value="HTH_TetR"/>
</dbReference>
<proteinExistence type="predicted"/>
<dbReference type="OrthoDB" id="3626425at2"/>
<evidence type="ECO:0000259" key="6">
    <source>
        <dbReference type="PROSITE" id="PS50977"/>
    </source>
</evidence>
<dbReference type="Gene3D" id="1.10.10.60">
    <property type="entry name" value="Homeodomain-like"/>
    <property type="match status" value="1"/>
</dbReference>
<dbReference type="Proteomes" id="UP000239814">
    <property type="component" value="Chromosome"/>
</dbReference>
<dbReference type="InterPro" id="IPR050109">
    <property type="entry name" value="HTH-type_TetR-like_transc_reg"/>
</dbReference>
<sequence>MTTRDQADTRTGPAAPHSATGEQDADLDQADPRLARSRARLLDAATHLLATGGIDAVTIDAVTRTSKVARTTLYRHFGSSTHLLAATFERLLPRVDTPPDDGPVREQLIALLTAQADLIENAPLQLTTLSWLAMGSITPDPGAPPDSGAVTSLRAQVIRRYREPFDHILTSPEARAHLGDLDTTFVIIQLLGPIVFARLTGLHSIDHHDCARLVDDFLTAHHNHNTRK</sequence>
<evidence type="ECO:0000313" key="8">
    <source>
        <dbReference type="Proteomes" id="UP000239814"/>
    </source>
</evidence>
<feature type="domain" description="HTH tetR-type" evidence="6">
    <location>
        <begin position="35"/>
        <end position="95"/>
    </location>
</feature>
<evidence type="ECO:0000256" key="3">
    <source>
        <dbReference type="ARBA" id="ARBA00023163"/>
    </source>
</evidence>
<dbReference type="SUPFAM" id="SSF46689">
    <property type="entry name" value="Homeodomain-like"/>
    <property type="match status" value="1"/>
</dbReference>
<dbReference type="PANTHER" id="PTHR30055:SF234">
    <property type="entry name" value="HTH-TYPE TRANSCRIPTIONAL REGULATOR BETI"/>
    <property type="match status" value="1"/>
</dbReference>
<dbReference type="PANTHER" id="PTHR30055">
    <property type="entry name" value="HTH-TYPE TRANSCRIPTIONAL REGULATOR RUTR"/>
    <property type="match status" value="1"/>
</dbReference>
<dbReference type="Gene3D" id="1.10.357.10">
    <property type="entry name" value="Tetracycline Repressor, domain 2"/>
    <property type="match status" value="1"/>
</dbReference>
<feature type="DNA-binding region" description="H-T-H motif" evidence="4">
    <location>
        <begin position="58"/>
        <end position="77"/>
    </location>
</feature>
<dbReference type="RefSeq" id="WP_008382024.1">
    <property type="nucleotide sequence ID" value="NZ_CP027433.1"/>
</dbReference>
<dbReference type="AlphaFoldDB" id="A0A2S0KKE0"/>
<evidence type="ECO:0000256" key="2">
    <source>
        <dbReference type="ARBA" id="ARBA00023125"/>
    </source>
</evidence>
<evidence type="ECO:0000313" key="7">
    <source>
        <dbReference type="EMBL" id="AVM02155.1"/>
    </source>
</evidence>
<organism evidence="7 8">
    <name type="scientific">Gordonia iterans</name>
    <dbReference type="NCBI Taxonomy" id="1004901"/>
    <lineage>
        <taxon>Bacteria</taxon>
        <taxon>Bacillati</taxon>
        <taxon>Actinomycetota</taxon>
        <taxon>Actinomycetes</taxon>
        <taxon>Mycobacteriales</taxon>
        <taxon>Gordoniaceae</taxon>
        <taxon>Gordonia</taxon>
    </lineage>
</organism>
<protein>
    <submittedName>
        <fullName evidence="7">TetR/AcrR family transcriptional regulator</fullName>
    </submittedName>
</protein>
<dbReference type="PRINTS" id="PR00455">
    <property type="entry name" value="HTHTETR"/>
</dbReference>
<dbReference type="PROSITE" id="PS50977">
    <property type="entry name" value="HTH_TETR_2"/>
    <property type="match status" value="1"/>
</dbReference>
<dbReference type="GO" id="GO:0000976">
    <property type="term" value="F:transcription cis-regulatory region binding"/>
    <property type="evidence" value="ECO:0007669"/>
    <property type="project" value="TreeGrafter"/>
</dbReference>
<accession>A0A2S0KKE0</accession>
<dbReference type="InterPro" id="IPR009057">
    <property type="entry name" value="Homeodomain-like_sf"/>
</dbReference>
<reference evidence="7 8" key="1">
    <citation type="submission" date="2018-03" db="EMBL/GenBank/DDBJ databases">
        <title>Characteristics and genome of n-alkane degrading marine bacteria Gordonia iterans isolated from crude oil contaminated in Tae-an, South Korea.</title>
        <authorList>
            <person name="Lee S.-S."/>
            <person name="Kim H."/>
        </authorList>
    </citation>
    <scope>NUCLEOTIDE SEQUENCE [LARGE SCALE GENOMIC DNA]</scope>
    <source>
        <strain evidence="7 8">Co17</strain>
    </source>
</reference>
<feature type="region of interest" description="Disordered" evidence="5">
    <location>
        <begin position="1"/>
        <end position="28"/>
    </location>
</feature>
<name>A0A2S0KKE0_9ACTN</name>
<dbReference type="SUPFAM" id="SSF48498">
    <property type="entry name" value="Tetracyclin repressor-like, C-terminal domain"/>
    <property type="match status" value="1"/>
</dbReference>
<evidence type="ECO:0000256" key="5">
    <source>
        <dbReference type="SAM" id="MobiDB-lite"/>
    </source>
</evidence>
<keyword evidence="8" id="KW-1185">Reference proteome</keyword>
<dbReference type="EMBL" id="CP027433">
    <property type="protein sequence ID" value="AVM02155.1"/>
    <property type="molecule type" value="Genomic_DNA"/>
</dbReference>
<dbReference type="Pfam" id="PF00440">
    <property type="entry name" value="TetR_N"/>
    <property type="match status" value="1"/>
</dbReference>
<dbReference type="GO" id="GO:0003700">
    <property type="term" value="F:DNA-binding transcription factor activity"/>
    <property type="evidence" value="ECO:0007669"/>
    <property type="project" value="TreeGrafter"/>
</dbReference>
<gene>
    <name evidence="7" type="ORF">C6V83_10100</name>
</gene>
<keyword evidence="2 4" id="KW-0238">DNA-binding</keyword>
<evidence type="ECO:0000256" key="4">
    <source>
        <dbReference type="PROSITE-ProRule" id="PRU00335"/>
    </source>
</evidence>
<keyword evidence="3" id="KW-0804">Transcription</keyword>
<evidence type="ECO:0000256" key="1">
    <source>
        <dbReference type="ARBA" id="ARBA00023015"/>
    </source>
</evidence>